<gene>
    <name evidence="1" type="ORF">RM552_10965</name>
</gene>
<sequence length="128" mass="14903">MSESKLNLLNVQCDEVQQVCTQLYDAFSKSSAELCADCYEPFCILNINTEINFIGFAEIKRYWEKLIAANIKPLTKEEAQITSYRRDMFSVKTKWELSTGIRLTMNDTWVKQEDESYKLLVQSIVEKP</sequence>
<evidence type="ECO:0008006" key="3">
    <source>
        <dbReference type="Google" id="ProtNLM"/>
    </source>
</evidence>
<dbReference type="Proteomes" id="UP001253545">
    <property type="component" value="Unassembled WGS sequence"/>
</dbReference>
<organism evidence="1 2">
    <name type="scientific">Glaciecola petra</name>
    <dbReference type="NCBI Taxonomy" id="3075602"/>
    <lineage>
        <taxon>Bacteria</taxon>
        <taxon>Pseudomonadati</taxon>
        <taxon>Pseudomonadota</taxon>
        <taxon>Gammaproteobacteria</taxon>
        <taxon>Alteromonadales</taxon>
        <taxon>Alteromonadaceae</taxon>
        <taxon>Glaciecola</taxon>
    </lineage>
</organism>
<keyword evidence="2" id="KW-1185">Reference proteome</keyword>
<protein>
    <recommendedName>
        <fullName evidence="3">Nuclear transport factor 2 family protein</fullName>
    </recommendedName>
</protein>
<proteinExistence type="predicted"/>
<dbReference type="RefSeq" id="WP_311368884.1">
    <property type="nucleotide sequence ID" value="NZ_JAVRHX010000003.1"/>
</dbReference>
<comment type="caution">
    <text evidence="1">The sequence shown here is derived from an EMBL/GenBank/DDBJ whole genome shotgun (WGS) entry which is preliminary data.</text>
</comment>
<name>A0ABU2ZRV5_9ALTE</name>
<evidence type="ECO:0000313" key="2">
    <source>
        <dbReference type="Proteomes" id="UP001253545"/>
    </source>
</evidence>
<dbReference type="Gene3D" id="3.10.450.50">
    <property type="match status" value="1"/>
</dbReference>
<dbReference type="EMBL" id="JAVRHX010000003">
    <property type="protein sequence ID" value="MDT0595367.1"/>
    <property type="molecule type" value="Genomic_DNA"/>
</dbReference>
<reference evidence="1 2" key="1">
    <citation type="submission" date="2023-09" db="EMBL/GenBank/DDBJ databases">
        <authorList>
            <person name="Rey-Velasco X."/>
        </authorList>
    </citation>
    <scope>NUCLEOTIDE SEQUENCE [LARGE SCALE GENOMIC DNA]</scope>
    <source>
        <strain evidence="1 2">P117</strain>
    </source>
</reference>
<dbReference type="SUPFAM" id="SSF54427">
    <property type="entry name" value="NTF2-like"/>
    <property type="match status" value="1"/>
</dbReference>
<accession>A0ABU2ZRV5</accession>
<evidence type="ECO:0000313" key="1">
    <source>
        <dbReference type="EMBL" id="MDT0595367.1"/>
    </source>
</evidence>
<dbReference type="InterPro" id="IPR032710">
    <property type="entry name" value="NTF2-like_dom_sf"/>
</dbReference>